<sequence>MELPYCDEPFDMDSLSVKTWARVPEPVRKKVELHVAAHLPAEMLATVRDLHARGLPLSSNLAFFHFAAGMAVRNLCRERLSDDELAACGGFGADWDNCYIGVLAAIAAMRQ</sequence>
<evidence type="ECO:0000313" key="2">
    <source>
        <dbReference type="Proteomes" id="UP000594015"/>
    </source>
</evidence>
<accession>A0AAE7NPN9</accession>
<protein>
    <submittedName>
        <fullName evidence="1">Uncharacterized protein</fullName>
    </submittedName>
</protein>
<proteinExistence type="predicted"/>
<dbReference type="RefSeq" id="WP_092220943.1">
    <property type="nucleotide sequence ID" value="NZ_CP030050.1"/>
</dbReference>
<name>A0AAE7NPN9_9BRAD</name>
<gene>
    <name evidence="1" type="ORF">WN72_25685</name>
</gene>
<reference evidence="1 2" key="1">
    <citation type="submission" date="2018-06" db="EMBL/GenBank/DDBJ databases">
        <title>Comparative genomics of Bradyrhizobium nodulating Arachidis hypogaea.</title>
        <authorList>
            <person name="Li Y."/>
        </authorList>
    </citation>
    <scope>NUCLEOTIDE SEQUENCE [LARGE SCALE GENOMIC DNA]</scope>
    <source>
        <strain evidence="1 2">CCBAU 051107</strain>
    </source>
</reference>
<dbReference type="AlphaFoldDB" id="A0AAE7NPN9"/>
<organism evidence="1 2">
    <name type="scientific">Bradyrhizobium arachidis</name>
    <dbReference type="NCBI Taxonomy" id="858423"/>
    <lineage>
        <taxon>Bacteria</taxon>
        <taxon>Pseudomonadati</taxon>
        <taxon>Pseudomonadota</taxon>
        <taxon>Alphaproteobacteria</taxon>
        <taxon>Hyphomicrobiales</taxon>
        <taxon>Nitrobacteraceae</taxon>
        <taxon>Bradyrhizobium</taxon>
    </lineage>
</organism>
<evidence type="ECO:0000313" key="1">
    <source>
        <dbReference type="EMBL" id="QOZ69327.1"/>
    </source>
</evidence>
<dbReference type="KEGG" id="barh:WN72_25685"/>
<dbReference type="EMBL" id="CP030050">
    <property type="protein sequence ID" value="QOZ69327.1"/>
    <property type="molecule type" value="Genomic_DNA"/>
</dbReference>
<dbReference type="Proteomes" id="UP000594015">
    <property type="component" value="Chromosome"/>
</dbReference>